<reference evidence="24 25" key="1">
    <citation type="submission" date="2019-03" db="EMBL/GenBank/DDBJ databases">
        <title>Sequencing 23 genomes of Wallemia ichthyophaga.</title>
        <authorList>
            <person name="Gostincar C."/>
        </authorList>
    </citation>
    <scope>NUCLEOTIDE SEQUENCE [LARGE SCALE GENOMIC DNA]</scope>
    <source>
        <strain evidence="24 25">EXF-8621</strain>
    </source>
</reference>
<evidence type="ECO:0000256" key="5">
    <source>
        <dbReference type="ARBA" id="ARBA00022692"/>
    </source>
</evidence>
<evidence type="ECO:0000256" key="15">
    <source>
        <dbReference type="ARBA" id="ARBA00049128"/>
    </source>
</evidence>
<evidence type="ECO:0000256" key="8">
    <source>
        <dbReference type="ARBA" id="ARBA00022840"/>
    </source>
</evidence>
<feature type="binding site" evidence="17">
    <location>
        <position position="790"/>
    </location>
    <ligand>
        <name>ATP</name>
        <dbReference type="ChEBI" id="CHEBI:30616"/>
    </ligand>
</feature>
<dbReference type="NCBIfam" id="TIGR01652">
    <property type="entry name" value="ATPase-Plipid"/>
    <property type="match status" value="1"/>
</dbReference>
<feature type="binding site" evidence="17">
    <location>
        <position position="767"/>
    </location>
    <ligand>
        <name>ATP</name>
        <dbReference type="ChEBI" id="CHEBI:30616"/>
    </ligand>
</feature>
<dbReference type="GO" id="GO:0140326">
    <property type="term" value="F:ATPase-coupled intramembrane lipid transporter activity"/>
    <property type="evidence" value="ECO:0007669"/>
    <property type="project" value="UniProtKB-EC"/>
</dbReference>
<feature type="binding site" evidence="17">
    <location>
        <position position="394"/>
    </location>
    <ligand>
        <name>ATP</name>
        <dbReference type="ChEBI" id="CHEBI:30616"/>
    </ligand>
</feature>
<evidence type="ECO:0000256" key="18">
    <source>
        <dbReference type="PIRSR" id="PIRSR606539-3"/>
    </source>
</evidence>
<feature type="transmembrane region" description="Helical" evidence="19">
    <location>
        <begin position="926"/>
        <end position="946"/>
    </location>
</feature>
<evidence type="ECO:0000256" key="12">
    <source>
        <dbReference type="ARBA" id="ARBA00023055"/>
    </source>
</evidence>
<dbReference type="InterPro" id="IPR044492">
    <property type="entry name" value="P_typ_ATPase_HD_dom"/>
</dbReference>
<comment type="caution">
    <text evidence="24">The sequence shown here is derived from an EMBL/GenBank/DDBJ whole genome shotgun (WGS) entry which is preliminary data.</text>
</comment>
<evidence type="ECO:0000313" key="25">
    <source>
        <dbReference type="Proteomes" id="UP000306954"/>
    </source>
</evidence>
<evidence type="ECO:0000256" key="16">
    <source>
        <dbReference type="PIRSR" id="PIRSR606539-1"/>
    </source>
</evidence>
<dbReference type="GO" id="GO:0006897">
    <property type="term" value="P:endocytosis"/>
    <property type="evidence" value="ECO:0007669"/>
    <property type="project" value="TreeGrafter"/>
</dbReference>
<keyword evidence="5 19" id="KW-0812">Transmembrane</keyword>
<keyword evidence="10 19" id="KW-1278">Translocase</keyword>
<dbReference type="Gene3D" id="3.40.50.1000">
    <property type="entry name" value="HAD superfamily/HAD-like"/>
    <property type="match status" value="1"/>
</dbReference>
<feature type="domain" description="P-type ATPase C-terminal" evidence="23">
    <location>
        <begin position="814"/>
        <end position="1056"/>
    </location>
</feature>
<dbReference type="GO" id="GO:0006890">
    <property type="term" value="P:retrograde vesicle-mediated transport, Golgi to endoplasmic reticulum"/>
    <property type="evidence" value="ECO:0007669"/>
    <property type="project" value="TreeGrafter"/>
</dbReference>
<evidence type="ECO:0000256" key="17">
    <source>
        <dbReference type="PIRSR" id="PIRSR606539-2"/>
    </source>
</evidence>
<dbReference type="InterPro" id="IPR036412">
    <property type="entry name" value="HAD-like_sf"/>
</dbReference>
<evidence type="ECO:0000259" key="21">
    <source>
        <dbReference type="Pfam" id="PF00122"/>
    </source>
</evidence>
<dbReference type="OrthoDB" id="377733at2759"/>
<feature type="binding site" evidence="17">
    <location>
        <position position="395"/>
    </location>
    <ligand>
        <name>ATP</name>
        <dbReference type="ChEBI" id="CHEBI:30616"/>
    </ligand>
</feature>
<dbReference type="EMBL" id="SPOF01000014">
    <property type="protein sequence ID" value="TIB13492.1"/>
    <property type="molecule type" value="Genomic_DNA"/>
</dbReference>
<protein>
    <recommendedName>
        <fullName evidence="19">Phospholipid-transporting ATPase</fullName>
        <ecNumber evidence="19">7.6.2.1</ecNumber>
    </recommendedName>
</protein>
<dbReference type="AlphaFoldDB" id="A0A4T0L6S5"/>
<feature type="binding site" evidence="17">
    <location>
        <position position="501"/>
    </location>
    <ligand>
        <name>ATP</name>
        <dbReference type="ChEBI" id="CHEBI:30616"/>
    </ligand>
</feature>
<comment type="catalytic activity">
    <reaction evidence="15">
        <text>a 1,2-diacyl-sn-glycero-3-phosphoethanolamine(out) + ATP + H2O = a 1,2-diacyl-sn-glycero-3-phosphoethanolamine(in) + ADP + phosphate + H(+)</text>
        <dbReference type="Rhea" id="RHEA:66132"/>
        <dbReference type="ChEBI" id="CHEBI:15377"/>
        <dbReference type="ChEBI" id="CHEBI:15378"/>
        <dbReference type="ChEBI" id="CHEBI:30616"/>
        <dbReference type="ChEBI" id="CHEBI:43474"/>
        <dbReference type="ChEBI" id="CHEBI:64612"/>
        <dbReference type="ChEBI" id="CHEBI:456216"/>
    </reaction>
    <physiologicalReaction direction="left-to-right" evidence="15">
        <dbReference type="Rhea" id="RHEA:66133"/>
    </physiologicalReaction>
</comment>
<feature type="transmembrane region" description="Helical" evidence="19">
    <location>
        <begin position="874"/>
        <end position="896"/>
    </location>
</feature>
<dbReference type="SUPFAM" id="SSF81665">
    <property type="entry name" value="Calcium ATPase, transmembrane domain M"/>
    <property type="match status" value="1"/>
</dbReference>
<keyword evidence="6 18" id="KW-0479">Metal-binding</keyword>
<dbReference type="InterPro" id="IPR023298">
    <property type="entry name" value="ATPase_P-typ_TM_dom_sf"/>
</dbReference>
<dbReference type="SUPFAM" id="SSF81653">
    <property type="entry name" value="Calcium ATPase, transduction domain A"/>
    <property type="match status" value="1"/>
</dbReference>
<dbReference type="EC" id="7.6.2.1" evidence="19"/>
<dbReference type="Proteomes" id="UP000306954">
    <property type="component" value="Unassembled WGS sequence"/>
</dbReference>
<feature type="binding site" evidence="18">
    <location>
        <position position="396"/>
    </location>
    <ligand>
        <name>Mg(2+)</name>
        <dbReference type="ChEBI" id="CHEBI:18420"/>
    </ligand>
</feature>
<evidence type="ECO:0000256" key="6">
    <source>
        <dbReference type="ARBA" id="ARBA00022723"/>
    </source>
</evidence>
<dbReference type="Gene3D" id="2.70.150.10">
    <property type="entry name" value="Calcium-transporting ATPase, cytoplasmic transduction domain A"/>
    <property type="match status" value="1"/>
</dbReference>
<evidence type="ECO:0000256" key="4">
    <source>
        <dbReference type="ARBA" id="ARBA00022448"/>
    </source>
</evidence>
<feature type="binding site" evidence="17">
    <location>
        <position position="761"/>
    </location>
    <ligand>
        <name>ATP</name>
        <dbReference type="ChEBI" id="CHEBI:30616"/>
    </ligand>
</feature>
<dbReference type="GO" id="GO:0005524">
    <property type="term" value="F:ATP binding"/>
    <property type="evidence" value="ECO:0007669"/>
    <property type="project" value="UniProtKB-UniRule"/>
</dbReference>
<feature type="binding site" evidence="18">
    <location>
        <position position="791"/>
    </location>
    <ligand>
        <name>Mg(2+)</name>
        <dbReference type="ChEBI" id="CHEBI:18420"/>
    </ligand>
</feature>
<dbReference type="InterPro" id="IPR059000">
    <property type="entry name" value="ATPase_P-type_domA"/>
</dbReference>
<feature type="transmembrane region" description="Helical" evidence="19">
    <location>
        <begin position="848"/>
        <end position="868"/>
    </location>
</feature>
<dbReference type="InterPro" id="IPR008250">
    <property type="entry name" value="ATPase_P-typ_transduc_dom_A_sf"/>
</dbReference>
<proteinExistence type="inferred from homology"/>
<feature type="region of interest" description="Disordered" evidence="20">
    <location>
        <begin position="1"/>
        <end position="39"/>
    </location>
</feature>
<dbReference type="PRINTS" id="PR00119">
    <property type="entry name" value="CATATPASE"/>
</dbReference>
<evidence type="ECO:0000256" key="1">
    <source>
        <dbReference type="ARBA" id="ARBA00001946"/>
    </source>
</evidence>
<feature type="domain" description="P-type ATPase N-terminal" evidence="22">
    <location>
        <begin position="47"/>
        <end position="97"/>
    </location>
</feature>
<dbReference type="SUPFAM" id="SSF81660">
    <property type="entry name" value="Metal cation-transporting ATPase, ATP-binding domain N"/>
    <property type="match status" value="1"/>
</dbReference>
<dbReference type="InterPro" id="IPR023214">
    <property type="entry name" value="HAD_sf"/>
</dbReference>
<keyword evidence="8 17" id="KW-0067">ATP-binding</keyword>
<sequence length="1065" mass="119353">MNSPHEDEQRLLEEHNHNDDVDNGTRDIDSPDSPDLNDYRRVPLNSHKKLKHPPNSIRNQKYNLITFIPLILYQQFKFFFNLYFLLVALSQFIPPLKIGFISTYIAPLAFVLLVTISKEAYDDYLRQKRDNEVNSSLYTTLTSIGSQSTPSSSIKVGDLLFLEKNQRVPADLVLLRCTDSSGTCFVKTDQLDGETDWKLKVAIPSTQSLPSDSDLLNLKADLLAAPPIKDIHSFNGSLHHHGSSLFQHALPAEPLSAENCLWANTVLAAGSAIGVVVYTGKETRAVMNTSNPKTKVGLLDTEINRLAKILCLVTFLLSVALVALNGFRGQWFVYIFRFLILFSSIIPISLRVNLDMGKTVYSKQIMRDANIPGTVVRTSTLPEELGRISYLLSDKTGTLTQNEMIMRKLHMGTMSYSNDSMDEVRYQLAMCYGAQDDYGYGDSDETKAPTLVTGIQLANRGRRDMSSRVKDVIMALSLCHNVTPVTNDDDTVSYQASSPDEVAIVNWTESIGMALVQRDRQRITLRTPSGLHISYDILQLFPFTSESKRMGIIVRDTISGIITFYEKGADVVMLPRVQRQDWLEEETGNMAREGLRTLVVAQKVLTSSTYDAFEQAYTSAKVGVSMGRLDVTPESVVDQLLEHDLELLGLTGVEDKLQEDVKPTLELLRNAGLKIWMLTGDKIETATCIAISSKLVYRNQYIHQIAKAGSVQEIKDHLDFLQSKPDSCLVIDGDSLNLCLNNLKPEFIQVATQLSVVVACRCSPTQKAEIANLIRSHTRRRVCCIGDGGNDVSMIQAADVGVGIVGKEGKQASLAADFSVMQFSFLTRLLVWHGRNSYKRSAKLAQFVIHRGLIISIIQAVFSAIMYFAPIAIYQGYLMVGYSTIYTMAPVFSLVLDRDVNEDLALLYPELYKELTKGRILSLKTFFIWMMVSVYQGGAIMIMTLVLFENEFLNIVAISFTSLIVNELIMVALEITTWHHYMVIAEIVTLIIYILSMVLLPEYFGMYVYEWLSLLTALADLSFVFSFRFVWKVAVIVAVSSLPLYAYKAFKSRFAPANYAKLSYL</sequence>
<feature type="transmembrane region" description="Helical" evidence="19">
    <location>
        <begin position="98"/>
        <end position="116"/>
    </location>
</feature>
<dbReference type="InterPro" id="IPR032630">
    <property type="entry name" value="P_typ_ATPase_c"/>
</dbReference>
<evidence type="ECO:0000313" key="24">
    <source>
        <dbReference type="EMBL" id="TIB13492.1"/>
    </source>
</evidence>
<feature type="binding site" evidence="17">
    <location>
        <position position="543"/>
    </location>
    <ligand>
        <name>ATP</name>
        <dbReference type="ChEBI" id="CHEBI:30616"/>
    </ligand>
</feature>
<dbReference type="SFLD" id="SFLDG00002">
    <property type="entry name" value="C1.7:_P-type_atpase_like"/>
    <property type="match status" value="1"/>
</dbReference>
<comment type="similarity">
    <text evidence="3 19">Belongs to the cation transport ATPase (P-type) (TC 3.A.3) family. Type IV subfamily.</text>
</comment>
<gene>
    <name evidence="24" type="ORF">E3P90_01594</name>
</gene>
<feature type="transmembrane region" description="Helical" evidence="19">
    <location>
        <begin position="64"/>
        <end position="86"/>
    </location>
</feature>
<dbReference type="SFLD" id="SFLDS00003">
    <property type="entry name" value="Haloacid_Dehalogenase"/>
    <property type="match status" value="1"/>
</dbReference>
<dbReference type="GO" id="GO:0005802">
    <property type="term" value="C:trans-Golgi network"/>
    <property type="evidence" value="ECO:0007669"/>
    <property type="project" value="TreeGrafter"/>
</dbReference>
<feature type="binding site" evidence="17">
    <location>
        <position position="681"/>
    </location>
    <ligand>
        <name>ATP</name>
        <dbReference type="ChEBI" id="CHEBI:30616"/>
    </ligand>
</feature>
<feature type="binding site" evidence="18">
    <location>
        <position position="394"/>
    </location>
    <ligand>
        <name>Mg(2+)</name>
        <dbReference type="ChEBI" id="CHEBI:18420"/>
    </ligand>
</feature>
<feature type="compositionally biased region" description="Basic and acidic residues" evidence="20">
    <location>
        <begin position="1"/>
        <end position="29"/>
    </location>
</feature>
<dbReference type="Pfam" id="PF00122">
    <property type="entry name" value="E1-E2_ATPase"/>
    <property type="match status" value="1"/>
</dbReference>
<comment type="cofactor">
    <cofactor evidence="1 18">
        <name>Mg(2+)</name>
        <dbReference type="ChEBI" id="CHEBI:18420"/>
    </cofactor>
</comment>
<evidence type="ECO:0000256" key="3">
    <source>
        <dbReference type="ARBA" id="ARBA00008109"/>
    </source>
</evidence>
<dbReference type="PANTHER" id="PTHR24092">
    <property type="entry name" value="PROBABLE PHOSPHOLIPID-TRANSPORTING ATPASE"/>
    <property type="match status" value="1"/>
</dbReference>
<evidence type="ECO:0000256" key="10">
    <source>
        <dbReference type="ARBA" id="ARBA00022967"/>
    </source>
</evidence>
<keyword evidence="13 19" id="KW-0472">Membrane</keyword>
<dbReference type="GO" id="GO:0016887">
    <property type="term" value="F:ATP hydrolysis activity"/>
    <property type="evidence" value="ECO:0007669"/>
    <property type="project" value="InterPro"/>
</dbReference>
<feature type="binding site" evidence="17">
    <location>
        <position position="680"/>
    </location>
    <ligand>
        <name>ATP</name>
        <dbReference type="ChEBI" id="CHEBI:30616"/>
    </ligand>
</feature>
<dbReference type="SUPFAM" id="SSF56784">
    <property type="entry name" value="HAD-like"/>
    <property type="match status" value="1"/>
</dbReference>
<feature type="binding site" evidence="17">
    <location>
        <position position="567"/>
    </location>
    <ligand>
        <name>ATP</name>
        <dbReference type="ChEBI" id="CHEBI:30616"/>
    </ligand>
</feature>
<dbReference type="InterPro" id="IPR032631">
    <property type="entry name" value="P-type_ATPase_N"/>
</dbReference>
<dbReference type="NCBIfam" id="TIGR01494">
    <property type="entry name" value="ATPase_P-type"/>
    <property type="match status" value="3"/>
</dbReference>
<feature type="transmembrane region" description="Helical" evidence="19">
    <location>
        <begin position="987"/>
        <end position="1009"/>
    </location>
</feature>
<dbReference type="GO" id="GO:0000287">
    <property type="term" value="F:magnesium ion binding"/>
    <property type="evidence" value="ECO:0007669"/>
    <property type="project" value="UniProtKB-UniRule"/>
</dbReference>
<evidence type="ECO:0000256" key="13">
    <source>
        <dbReference type="ARBA" id="ARBA00023136"/>
    </source>
</evidence>
<feature type="transmembrane region" description="Helical" evidence="19">
    <location>
        <begin position="306"/>
        <end position="325"/>
    </location>
</feature>
<evidence type="ECO:0000256" key="2">
    <source>
        <dbReference type="ARBA" id="ARBA00004337"/>
    </source>
</evidence>
<dbReference type="GO" id="GO:0010008">
    <property type="term" value="C:endosome membrane"/>
    <property type="evidence" value="ECO:0007669"/>
    <property type="project" value="UniProtKB-SubCell"/>
</dbReference>
<comment type="catalytic activity">
    <reaction evidence="14 19">
        <text>ATP + H2O + phospholipidSide 1 = ADP + phosphate + phospholipidSide 2.</text>
        <dbReference type="EC" id="7.6.2.1"/>
    </reaction>
</comment>
<keyword evidence="7 17" id="KW-0547">Nucleotide-binding</keyword>
<dbReference type="GO" id="GO:0045332">
    <property type="term" value="P:phospholipid translocation"/>
    <property type="evidence" value="ECO:0007669"/>
    <property type="project" value="TreeGrafter"/>
</dbReference>
<keyword evidence="9 18" id="KW-0460">Magnesium</keyword>
<feature type="transmembrane region" description="Helical" evidence="19">
    <location>
        <begin position="331"/>
        <end position="354"/>
    </location>
</feature>
<feature type="binding site" evidence="17">
    <location>
        <position position="596"/>
    </location>
    <ligand>
        <name>ATP</name>
        <dbReference type="ChEBI" id="CHEBI:30616"/>
    </ligand>
</feature>
<evidence type="ECO:0000256" key="11">
    <source>
        <dbReference type="ARBA" id="ARBA00022989"/>
    </source>
</evidence>
<dbReference type="GO" id="GO:0005886">
    <property type="term" value="C:plasma membrane"/>
    <property type="evidence" value="ECO:0007669"/>
    <property type="project" value="TreeGrafter"/>
</dbReference>
<feature type="binding site" evidence="17">
    <location>
        <position position="396"/>
    </location>
    <ligand>
        <name>ATP</name>
        <dbReference type="ChEBI" id="CHEBI:30616"/>
    </ligand>
</feature>
<comment type="subcellular location">
    <subcellularLocation>
        <location evidence="2">Endosome membrane</location>
        <topology evidence="2">Multi-pass membrane protein</topology>
    </subcellularLocation>
    <subcellularLocation>
        <location evidence="19">Membrane</location>
        <topology evidence="19">Multi-pass membrane protein</topology>
    </subcellularLocation>
</comment>
<evidence type="ECO:0000256" key="7">
    <source>
        <dbReference type="ARBA" id="ARBA00022741"/>
    </source>
</evidence>
<dbReference type="InterPro" id="IPR006539">
    <property type="entry name" value="P-type_ATPase_IV"/>
</dbReference>
<feature type="transmembrane region" description="Helical" evidence="19">
    <location>
        <begin position="1029"/>
        <end position="1047"/>
    </location>
</feature>
<evidence type="ECO:0000256" key="20">
    <source>
        <dbReference type="SAM" id="MobiDB-lite"/>
    </source>
</evidence>
<dbReference type="InterPro" id="IPR018303">
    <property type="entry name" value="ATPase_P-typ_P_site"/>
</dbReference>
<evidence type="ECO:0000256" key="19">
    <source>
        <dbReference type="RuleBase" id="RU362033"/>
    </source>
</evidence>
<evidence type="ECO:0000259" key="23">
    <source>
        <dbReference type="Pfam" id="PF16212"/>
    </source>
</evidence>
<dbReference type="PANTHER" id="PTHR24092:SF5">
    <property type="entry name" value="PHOSPHOLIPID-TRANSPORTING ATPASE"/>
    <property type="match status" value="1"/>
</dbReference>
<keyword evidence="4" id="KW-0813">Transport</keyword>
<feature type="binding site" evidence="17">
    <location>
        <position position="791"/>
    </location>
    <ligand>
        <name>ATP</name>
        <dbReference type="ChEBI" id="CHEBI:30616"/>
    </ligand>
</feature>
<feature type="transmembrane region" description="Helical" evidence="19">
    <location>
        <begin position="952"/>
        <end position="975"/>
    </location>
</feature>
<evidence type="ECO:0000259" key="22">
    <source>
        <dbReference type="Pfam" id="PF16209"/>
    </source>
</evidence>
<dbReference type="InterPro" id="IPR001757">
    <property type="entry name" value="P_typ_ATPase"/>
</dbReference>
<evidence type="ECO:0000256" key="9">
    <source>
        <dbReference type="ARBA" id="ARBA00022842"/>
    </source>
</evidence>
<evidence type="ECO:0000256" key="14">
    <source>
        <dbReference type="ARBA" id="ARBA00034036"/>
    </source>
</evidence>
<feature type="active site" description="4-aspartylphosphate intermediate" evidence="16">
    <location>
        <position position="394"/>
    </location>
</feature>
<dbReference type="FunFam" id="3.40.50.1000:FF:000009">
    <property type="entry name" value="Phospholipid-transporting ATPase"/>
    <property type="match status" value="1"/>
</dbReference>
<dbReference type="Gene3D" id="3.40.1110.10">
    <property type="entry name" value="Calcium-transporting ATPase, cytoplasmic domain N"/>
    <property type="match status" value="1"/>
</dbReference>
<organism evidence="24 25">
    <name type="scientific">Wallemia ichthyophaga</name>
    <dbReference type="NCBI Taxonomy" id="245174"/>
    <lineage>
        <taxon>Eukaryota</taxon>
        <taxon>Fungi</taxon>
        <taxon>Dikarya</taxon>
        <taxon>Basidiomycota</taxon>
        <taxon>Wallemiomycotina</taxon>
        <taxon>Wallemiomycetes</taxon>
        <taxon>Wallemiales</taxon>
        <taxon>Wallemiaceae</taxon>
        <taxon>Wallemia</taxon>
    </lineage>
</organism>
<feature type="binding site" evidence="17">
    <location>
        <position position="679"/>
    </location>
    <ligand>
        <name>ATP</name>
        <dbReference type="ChEBI" id="CHEBI:30616"/>
    </ligand>
</feature>
<dbReference type="PROSITE" id="PS00154">
    <property type="entry name" value="ATPASE_E1_E2"/>
    <property type="match status" value="1"/>
</dbReference>
<feature type="domain" description="P-type ATPase A" evidence="21">
    <location>
        <begin position="146"/>
        <end position="284"/>
    </location>
</feature>
<keyword evidence="11 19" id="KW-1133">Transmembrane helix</keyword>
<dbReference type="InterPro" id="IPR023299">
    <property type="entry name" value="ATPase_P-typ_cyto_dom_N"/>
</dbReference>
<accession>A0A4T0L6S5</accession>
<feature type="binding site" evidence="18">
    <location>
        <position position="787"/>
    </location>
    <ligand>
        <name>Mg(2+)</name>
        <dbReference type="ChEBI" id="CHEBI:18420"/>
    </ligand>
</feature>
<dbReference type="Pfam" id="PF13246">
    <property type="entry name" value="Cation_ATPase"/>
    <property type="match status" value="1"/>
</dbReference>
<dbReference type="Pfam" id="PF16209">
    <property type="entry name" value="PhoLip_ATPase_N"/>
    <property type="match status" value="1"/>
</dbReference>
<name>A0A4T0L6S5_WALIC</name>
<keyword evidence="12" id="KW-0445">Lipid transport</keyword>
<dbReference type="Pfam" id="PF16212">
    <property type="entry name" value="PhoLip_ATPase_C"/>
    <property type="match status" value="1"/>
</dbReference>
<dbReference type="SFLD" id="SFLDF00027">
    <property type="entry name" value="p-type_atpase"/>
    <property type="match status" value="1"/>
</dbReference>